<organism evidence="2 3">
    <name type="scientific">Sphingomonas hankookensis</name>
    <dbReference type="NCBI Taxonomy" id="563996"/>
    <lineage>
        <taxon>Bacteria</taxon>
        <taxon>Pseudomonadati</taxon>
        <taxon>Pseudomonadota</taxon>
        <taxon>Alphaproteobacteria</taxon>
        <taxon>Sphingomonadales</taxon>
        <taxon>Sphingomonadaceae</taxon>
        <taxon>Sphingomonas</taxon>
    </lineage>
</organism>
<evidence type="ECO:0000313" key="3">
    <source>
        <dbReference type="Proteomes" id="UP000076609"/>
    </source>
</evidence>
<dbReference type="InterPro" id="IPR009045">
    <property type="entry name" value="Zn_M74/Hedgehog-like"/>
</dbReference>
<evidence type="ECO:0000313" key="2">
    <source>
        <dbReference type="EMBL" id="KZE17138.1"/>
    </source>
</evidence>
<gene>
    <name evidence="2" type="ORF">AVT10_11830</name>
</gene>
<dbReference type="Gene3D" id="3.30.1380.10">
    <property type="match status" value="1"/>
</dbReference>
<protein>
    <recommendedName>
        <fullName evidence="1">Peptidase M15C domain-containing protein</fullName>
    </recommendedName>
</protein>
<reference evidence="3" key="1">
    <citation type="submission" date="2016-01" db="EMBL/GenBank/DDBJ databases">
        <title>Draft genome of Chromobacterium sp. F49.</title>
        <authorList>
            <person name="Hong K.W."/>
        </authorList>
    </citation>
    <scope>NUCLEOTIDE SEQUENCE [LARGE SCALE GENOMIC DNA]</scope>
    <source>
        <strain evidence="3">CN3</strain>
    </source>
</reference>
<comment type="caution">
    <text evidence="2">The sequence shown here is derived from an EMBL/GenBank/DDBJ whole genome shotgun (WGS) entry which is preliminary data.</text>
</comment>
<accession>A0ABR5YFD4</accession>
<name>A0ABR5YFD4_9SPHN</name>
<keyword evidence="3" id="KW-1185">Reference proteome</keyword>
<dbReference type="Proteomes" id="UP000076609">
    <property type="component" value="Unassembled WGS sequence"/>
</dbReference>
<dbReference type="SUPFAM" id="SSF55166">
    <property type="entry name" value="Hedgehog/DD-peptidase"/>
    <property type="match status" value="1"/>
</dbReference>
<sequence>MMALLGDPNSQRMKGLTATESVGPFRATGLKPALASLRSVLATVLRKYPTLNGILGYNGMHLIRKTRNGASYSNHSWGIAIDFVIGVDAPPYGAGYSMRGLDVMVPHFHRAGWYWGGGYRSIGRKDAMHFECGLALVRSFQL</sequence>
<dbReference type="InterPro" id="IPR039561">
    <property type="entry name" value="Peptidase_M15C"/>
</dbReference>
<feature type="domain" description="Peptidase M15C" evidence="1">
    <location>
        <begin position="69"/>
        <end position="131"/>
    </location>
</feature>
<evidence type="ECO:0000259" key="1">
    <source>
        <dbReference type="Pfam" id="PF13539"/>
    </source>
</evidence>
<dbReference type="RefSeq" id="WP_066689318.1">
    <property type="nucleotide sequence ID" value="NZ_CP117025.1"/>
</dbReference>
<dbReference type="EMBL" id="LQQO01000007">
    <property type="protein sequence ID" value="KZE17138.1"/>
    <property type="molecule type" value="Genomic_DNA"/>
</dbReference>
<proteinExistence type="predicted"/>
<dbReference type="Pfam" id="PF13539">
    <property type="entry name" value="Peptidase_M15_4"/>
    <property type="match status" value="1"/>
</dbReference>